<dbReference type="PROSITE" id="PS00137">
    <property type="entry name" value="SUBTILASE_HIS"/>
    <property type="match status" value="1"/>
</dbReference>
<dbReference type="InterPro" id="IPR015500">
    <property type="entry name" value="Peptidase_S8_subtilisin-rel"/>
</dbReference>
<feature type="domain" description="P/Homo B" evidence="11">
    <location>
        <begin position="462"/>
        <end position="623"/>
    </location>
</feature>
<keyword evidence="3 10" id="KW-0732">Signal</keyword>
<feature type="active site" description="Charge relay system" evidence="7 8">
    <location>
        <position position="102"/>
    </location>
</feature>
<evidence type="ECO:0000256" key="1">
    <source>
        <dbReference type="ARBA" id="ARBA00005325"/>
    </source>
</evidence>
<protein>
    <submittedName>
        <fullName evidence="12">Peptidase S8</fullName>
    </submittedName>
</protein>
<keyword evidence="2 8" id="KW-0645">Protease</keyword>
<dbReference type="AlphaFoldDB" id="A0A175VDY6"/>
<evidence type="ECO:0000256" key="10">
    <source>
        <dbReference type="SAM" id="SignalP"/>
    </source>
</evidence>
<feature type="signal peptide" evidence="10">
    <location>
        <begin position="1"/>
        <end position="24"/>
    </location>
</feature>
<comment type="caution">
    <text evidence="12">The sequence shown here is derived from an EMBL/GenBank/DDBJ whole genome shotgun (WGS) entry which is preliminary data.</text>
</comment>
<comment type="similarity">
    <text evidence="1">Belongs to the peptidase S8 family. Furin subfamily.</text>
</comment>
<dbReference type="SUPFAM" id="SSF52743">
    <property type="entry name" value="Subtilisin-like"/>
    <property type="match status" value="1"/>
</dbReference>
<dbReference type="Proteomes" id="UP000078435">
    <property type="component" value="Unassembled WGS sequence"/>
</dbReference>
<keyword evidence="4 8" id="KW-0378">Hydrolase</keyword>
<dbReference type="RefSeq" id="WP_061477214.1">
    <property type="nucleotide sequence ID" value="NZ_JAAKHR010000005.1"/>
</dbReference>
<sequence length="625" mass="66666">MKQTSLALAITALLSTLPVALVQANENCAPLTGKESGVDTARNSAMRCLPGSNPLQDQQWHLLNSGQDAFSARGGVAGNDLNLWWAHRTGVLGQGINVAVVDDGLAIAHPDLADNVRPGSKNVVTGGSDPTPTDPDSAHGTSVAGLIAAADNAVGTKGVAPQAQLQGFNLLDNDSRQLQKDWLYALGDSQASRDNRVFNQSYGMSLVDPQGATDLDQAQLDRLFEQQTLKAEGAAYIKAAGNGFKRIGAGNYALSRTGNGPLLPFENSNIDPANSNFWNLVVSALNADGKRSSYSSVGSNVFLSAPGGEYGTDTPAMVTTDLPGCDMGYNRNDDPSANRLHGNLQLDARCDYNGVMNGTSSATPNTSGSVALLMSAYPDLSVRDLRDLLARSATRVDAAHPAVQVSYTSRAGSARTVTALEGWERNAAGMWFSPTYGFGLIDVNKALARAANHNPLPPLVQLPWQKVSSSDSRAAAIPDVGAAPTRSAIQIEQALTVEAVQVMVNLDHQRLPDLLIELVSPSGTRSVLLNPYNSLVGQSLDRQQLGYVRTRGLRDMRLLSHKFYGEPAQGEWRLEVTDIANGTRQVSLLDRRTNTRSTLTERNNSQPGKLIDWSLRVLGHDAPRA</sequence>
<feature type="chain" id="PRO_5008042788" evidence="10">
    <location>
        <begin position="25"/>
        <end position="625"/>
    </location>
</feature>
<proteinExistence type="inferred from homology"/>
<evidence type="ECO:0000256" key="7">
    <source>
        <dbReference type="PIRSR" id="PIRSR615500-1"/>
    </source>
</evidence>
<feature type="compositionally biased region" description="Polar residues" evidence="9">
    <location>
        <begin position="122"/>
        <end position="131"/>
    </location>
</feature>
<evidence type="ECO:0000256" key="4">
    <source>
        <dbReference type="ARBA" id="ARBA00022801"/>
    </source>
</evidence>
<dbReference type="InterPro" id="IPR022398">
    <property type="entry name" value="Peptidase_S8_His-AS"/>
</dbReference>
<evidence type="ECO:0000313" key="12">
    <source>
        <dbReference type="EMBL" id="KXU78750.1"/>
    </source>
</evidence>
<dbReference type="PROSITE" id="PS51892">
    <property type="entry name" value="SUBTILASE"/>
    <property type="match status" value="1"/>
</dbReference>
<evidence type="ECO:0000256" key="3">
    <source>
        <dbReference type="ARBA" id="ARBA00022729"/>
    </source>
</evidence>
<dbReference type="Gene3D" id="2.60.120.260">
    <property type="entry name" value="Galactose-binding domain-like"/>
    <property type="match status" value="1"/>
</dbReference>
<dbReference type="PROSITE" id="PS00136">
    <property type="entry name" value="SUBTILASE_ASP"/>
    <property type="match status" value="1"/>
</dbReference>
<dbReference type="PROSITE" id="PS51829">
    <property type="entry name" value="P_HOMO_B"/>
    <property type="match status" value="1"/>
</dbReference>
<dbReference type="Pfam" id="PF00082">
    <property type="entry name" value="Peptidase_S8"/>
    <property type="match status" value="1"/>
</dbReference>
<dbReference type="CDD" id="cd04059">
    <property type="entry name" value="Peptidases_S8_Protein_convertases_Kexins_Furin-like"/>
    <property type="match status" value="1"/>
</dbReference>
<evidence type="ECO:0000256" key="5">
    <source>
        <dbReference type="ARBA" id="ARBA00022825"/>
    </source>
</evidence>
<dbReference type="InterPro" id="IPR023827">
    <property type="entry name" value="Peptidase_S8_Asp-AS"/>
</dbReference>
<reference evidence="12 13" key="1">
    <citation type="submission" date="2016-02" db="EMBL/GenBank/DDBJ databases">
        <title>Draft genome sequence of Aeromonas trota strain 1999lcr isolated from cerebrospinal fluid (CSF).</title>
        <authorList>
            <person name="Dallagassa C.B."/>
            <person name="Prediger K.C."/>
            <person name="Weiss V.A."/>
            <person name="Assis F.E."/>
            <person name="Baura V."/>
            <person name="Cruz L.M."/>
            <person name="Souza E.M."/>
            <person name="Pedrosa F.O."/>
            <person name="Fadel-Picheth C.M."/>
        </authorList>
    </citation>
    <scope>NUCLEOTIDE SEQUENCE [LARGE SCALE GENOMIC DNA]</scope>
    <source>
        <strain evidence="12 13">1999lcr</strain>
    </source>
</reference>
<evidence type="ECO:0000256" key="8">
    <source>
        <dbReference type="PROSITE-ProRule" id="PRU01240"/>
    </source>
</evidence>
<dbReference type="InterPro" id="IPR002884">
    <property type="entry name" value="P_dom"/>
</dbReference>
<evidence type="ECO:0000256" key="6">
    <source>
        <dbReference type="ARBA" id="ARBA00022837"/>
    </source>
</evidence>
<dbReference type="SUPFAM" id="SSF49785">
    <property type="entry name" value="Galactose-binding domain-like"/>
    <property type="match status" value="1"/>
</dbReference>
<accession>A0A175VDY6</accession>
<dbReference type="GO" id="GO:0005737">
    <property type="term" value="C:cytoplasm"/>
    <property type="evidence" value="ECO:0007669"/>
    <property type="project" value="UniProtKB-ARBA"/>
</dbReference>
<dbReference type="EMBL" id="JMGO02000016">
    <property type="protein sequence ID" value="KXU78750.1"/>
    <property type="molecule type" value="Genomic_DNA"/>
</dbReference>
<dbReference type="PROSITE" id="PS00138">
    <property type="entry name" value="SUBTILASE_SER"/>
    <property type="match status" value="1"/>
</dbReference>
<dbReference type="InterPro" id="IPR036852">
    <property type="entry name" value="Peptidase_S8/S53_dom_sf"/>
</dbReference>
<name>A0A175VDY6_AEREN</name>
<dbReference type="Gene3D" id="3.40.50.200">
    <property type="entry name" value="Peptidase S8/S53 domain"/>
    <property type="match status" value="1"/>
</dbReference>
<keyword evidence="6" id="KW-0106">Calcium</keyword>
<dbReference type="GO" id="GO:0016485">
    <property type="term" value="P:protein processing"/>
    <property type="evidence" value="ECO:0007669"/>
    <property type="project" value="TreeGrafter"/>
</dbReference>
<dbReference type="GO" id="GO:0012505">
    <property type="term" value="C:endomembrane system"/>
    <property type="evidence" value="ECO:0007669"/>
    <property type="project" value="UniProtKB-ARBA"/>
</dbReference>
<dbReference type="GO" id="GO:0016020">
    <property type="term" value="C:membrane"/>
    <property type="evidence" value="ECO:0007669"/>
    <property type="project" value="TreeGrafter"/>
</dbReference>
<dbReference type="STRING" id="29489.VL01_11220"/>
<evidence type="ECO:0000256" key="9">
    <source>
        <dbReference type="SAM" id="MobiDB-lite"/>
    </source>
</evidence>
<feature type="active site" description="Charge relay system" evidence="7 8">
    <location>
        <position position="360"/>
    </location>
</feature>
<gene>
    <name evidence="12" type="ORF">LCR_02325</name>
</gene>
<dbReference type="PRINTS" id="PR00723">
    <property type="entry name" value="SUBTILISIN"/>
</dbReference>
<dbReference type="GO" id="GO:0004252">
    <property type="term" value="F:serine-type endopeptidase activity"/>
    <property type="evidence" value="ECO:0007669"/>
    <property type="project" value="UniProtKB-UniRule"/>
</dbReference>
<dbReference type="OrthoDB" id="9790784at2"/>
<dbReference type="InterPro" id="IPR008979">
    <property type="entry name" value="Galactose-bd-like_sf"/>
</dbReference>
<feature type="active site" description="Charge relay system" evidence="7 8">
    <location>
        <position position="139"/>
    </location>
</feature>
<keyword evidence="5 8" id="KW-0720">Serine protease</keyword>
<organism evidence="12 13">
    <name type="scientific">Aeromonas enteropelogenes</name>
    <name type="common">Aeromonas trota</name>
    <dbReference type="NCBI Taxonomy" id="29489"/>
    <lineage>
        <taxon>Bacteria</taxon>
        <taxon>Pseudomonadati</taxon>
        <taxon>Pseudomonadota</taxon>
        <taxon>Gammaproteobacteria</taxon>
        <taxon>Aeromonadales</taxon>
        <taxon>Aeromonadaceae</taxon>
        <taxon>Aeromonas</taxon>
    </lineage>
</organism>
<evidence type="ECO:0000313" key="13">
    <source>
        <dbReference type="Proteomes" id="UP000078435"/>
    </source>
</evidence>
<dbReference type="InterPro" id="IPR023828">
    <property type="entry name" value="Peptidase_S8_Ser-AS"/>
</dbReference>
<dbReference type="InterPro" id="IPR000209">
    <property type="entry name" value="Peptidase_S8/S53_dom"/>
</dbReference>
<evidence type="ECO:0000256" key="2">
    <source>
        <dbReference type="ARBA" id="ARBA00022670"/>
    </source>
</evidence>
<feature type="region of interest" description="Disordered" evidence="9">
    <location>
        <begin position="118"/>
        <end position="141"/>
    </location>
</feature>
<dbReference type="Pfam" id="PF01483">
    <property type="entry name" value="P_proprotein"/>
    <property type="match status" value="1"/>
</dbReference>
<dbReference type="PANTHER" id="PTHR42884">
    <property type="entry name" value="PROPROTEIN CONVERTASE SUBTILISIN/KEXIN-RELATED"/>
    <property type="match status" value="1"/>
</dbReference>
<dbReference type="InterPro" id="IPR034182">
    <property type="entry name" value="Kexin/furin"/>
</dbReference>
<evidence type="ECO:0000259" key="11">
    <source>
        <dbReference type="PROSITE" id="PS51829"/>
    </source>
</evidence>
<dbReference type="PANTHER" id="PTHR42884:SF14">
    <property type="entry name" value="NEUROENDOCRINE CONVERTASE 1"/>
    <property type="match status" value="1"/>
</dbReference>